<evidence type="ECO:0000256" key="6">
    <source>
        <dbReference type="RuleBase" id="RU910714"/>
    </source>
</evidence>
<dbReference type="EMBL" id="CP101185">
    <property type="protein sequence ID" value="UYV98156.1"/>
    <property type="molecule type" value="Genomic_DNA"/>
</dbReference>
<keyword evidence="4 6" id="KW-0520">NAD</keyword>
<evidence type="ECO:0000313" key="10">
    <source>
        <dbReference type="Proteomes" id="UP001163293"/>
    </source>
</evidence>
<dbReference type="SUPFAM" id="SSF48179">
    <property type="entry name" value="6-phosphogluconate dehydrogenase C-terminal domain-like"/>
    <property type="match status" value="1"/>
</dbReference>
<keyword evidence="2 6" id="KW-0101">Branched-chain amino acid catabolism</keyword>
<dbReference type="InterPro" id="IPR006115">
    <property type="entry name" value="6PGDH_NADP-bd"/>
</dbReference>
<feature type="active site" evidence="5">
    <location>
        <position position="181"/>
    </location>
</feature>
<name>A0AAX3EJM6_PAEUR</name>
<dbReference type="InterPro" id="IPR015815">
    <property type="entry name" value="HIBADH-related"/>
</dbReference>
<protein>
    <recommendedName>
        <fullName evidence="6">3-hydroxyisobutyrate dehydrogenase</fullName>
        <shortName evidence="6">HIBADH</shortName>
        <ecNumber evidence="6">1.1.1.31</ecNumber>
    </recommendedName>
</protein>
<keyword evidence="10" id="KW-1185">Reference proteome</keyword>
<dbReference type="GO" id="GO:0008442">
    <property type="term" value="F:3-hydroxyisobutyrate dehydrogenase activity"/>
    <property type="evidence" value="ECO:0007669"/>
    <property type="project" value="UniProtKB-EC"/>
</dbReference>
<dbReference type="AlphaFoldDB" id="A0AAX3EJM6"/>
<evidence type="ECO:0000256" key="3">
    <source>
        <dbReference type="ARBA" id="ARBA00023002"/>
    </source>
</evidence>
<gene>
    <name evidence="9" type="primary">mmsB</name>
    <name evidence="9" type="ORF">NL394_02655</name>
</gene>
<evidence type="ECO:0000313" key="9">
    <source>
        <dbReference type="EMBL" id="UYV98156.1"/>
    </source>
</evidence>
<comment type="pathway">
    <text evidence="6">Amino-acid degradation; L-valine degradation.</text>
</comment>
<feature type="domain" description="3-hydroxyisobutyrate dehydrogenase-like NAD-binding" evidence="8">
    <location>
        <begin position="175"/>
        <end position="299"/>
    </location>
</feature>
<dbReference type="RefSeq" id="WP_021471058.1">
    <property type="nucleotide sequence ID" value="NZ_BDMH01000026.1"/>
</dbReference>
<dbReference type="GO" id="GO:0051287">
    <property type="term" value="F:NAD binding"/>
    <property type="evidence" value="ECO:0007669"/>
    <property type="project" value="InterPro"/>
</dbReference>
<dbReference type="EC" id="1.1.1.31" evidence="6"/>
<reference evidence="9" key="1">
    <citation type="submission" date="2022-07" db="EMBL/GenBank/DDBJ databases">
        <authorList>
            <person name="Wu T."/>
        </authorList>
    </citation>
    <scope>NUCLEOTIDE SEQUENCE</scope>
    <source>
        <strain evidence="9">SD-1</strain>
    </source>
</reference>
<keyword evidence="3 6" id="KW-0560">Oxidoreductase</keyword>
<evidence type="ECO:0000256" key="5">
    <source>
        <dbReference type="PIRSR" id="PIRSR000103-1"/>
    </source>
</evidence>
<dbReference type="SUPFAM" id="SSF51735">
    <property type="entry name" value="NAD(P)-binding Rossmann-fold domains"/>
    <property type="match status" value="1"/>
</dbReference>
<dbReference type="FunFam" id="1.10.1040.10:FF:000006">
    <property type="entry name" value="3-hydroxyisobutyrate dehydrogenase"/>
    <property type="match status" value="1"/>
</dbReference>
<dbReference type="PANTHER" id="PTHR22981">
    <property type="entry name" value="3-HYDROXYISOBUTYRATE DEHYDROGENASE-RELATED"/>
    <property type="match status" value="1"/>
</dbReference>
<dbReference type="InterPro" id="IPR013328">
    <property type="entry name" value="6PGD_dom2"/>
</dbReference>
<evidence type="ECO:0000256" key="1">
    <source>
        <dbReference type="ARBA" id="ARBA00009080"/>
    </source>
</evidence>
<evidence type="ECO:0000259" key="7">
    <source>
        <dbReference type="Pfam" id="PF03446"/>
    </source>
</evidence>
<proteinExistence type="inferred from homology"/>
<dbReference type="PROSITE" id="PS00895">
    <property type="entry name" value="3_HYDROXYISOBUT_DH"/>
    <property type="match status" value="1"/>
</dbReference>
<comment type="similarity">
    <text evidence="1 6">Belongs to the HIBADH-related family.</text>
</comment>
<dbReference type="Gene3D" id="1.10.1040.10">
    <property type="entry name" value="N-(1-d-carboxylethyl)-l-norvaline Dehydrogenase, domain 2"/>
    <property type="match status" value="1"/>
</dbReference>
<dbReference type="Pfam" id="PF03446">
    <property type="entry name" value="NAD_binding_2"/>
    <property type="match status" value="1"/>
</dbReference>
<dbReference type="InterPro" id="IPR002204">
    <property type="entry name" value="3-OH-isobutyrate_DH-rel_CS"/>
</dbReference>
<dbReference type="PANTHER" id="PTHR22981:SF7">
    <property type="entry name" value="3-HYDROXYISOBUTYRATE DEHYDROGENASE, MITOCHONDRIAL"/>
    <property type="match status" value="1"/>
</dbReference>
<dbReference type="NCBIfam" id="TIGR01692">
    <property type="entry name" value="HIBADH"/>
    <property type="match status" value="1"/>
</dbReference>
<dbReference type="InterPro" id="IPR036291">
    <property type="entry name" value="NAD(P)-bd_dom_sf"/>
</dbReference>
<dbReference type="Pfam" id="PF14833">
    <property type="entry name" value="NAD_binding_11"/>
    <property type="match status" value="1"/>
</dbReference>
<feature type="domain" description="6-phosphogluconate dehydrogenase NADP-binding" evidence="7">
    <location>
        <begin position="12"/>
        <end position="172"/>
    </location>
</feature>
<comment type="catalytic activity">
    <reaction evidence="6">
        <text>3-hydroxy-2-methylpropanoate + NAD(+) = 2-methyl-3-oxopropanoate + NADH + H(+)</text>
        <dbReference type="Rhea" id="RHEA:17681"/>
        <dbReference type="ChEBI" id="CHEBI:11805"/>
        <dbReference type="ChEBI" id="CHEBI:15378"/>
        <dbReference type="ChEBI" id="CHEBI:57540"/>
        <dbReference type="ChEBI" id="CHEBI:57700"/>
        <dbReference type="ChEBI" id="CHEBI:57945"/>
        <dbReference type="EC" id="1.1.1.31"/>
    </reaction>
</comment>
<dbReference type="InterPro" id="IPR008927">
    <property type="entry name" value="6-PGluconate_DH-like_C_sf"/>
</dbReference>
<dbReference type="PIRSF" id="PIRSF000103">
    <property type="entry name" value="HIBADH"/>
    <property type="match status" value="1"/>
</dbReference>
<sequence length="320" mass="31973">MTENAASATGLIAFLGLGHMGGPMAANLIKAGHEVVGYDPVPAAVEAAVAHGIPMADTAADAVRGAAVVLTMLPSGKHVLDAYRGVGGPGLLSVAPPDTLFLDCSTINVDEAREAASLAVAAGHRSVDAPVSGGVVGAEAGTLTFMVGALPGDFETVKPILELMGKRIVHCGDHGAGQAAKVCNNMILGVSMIAVAEAFVLGEKLGLTHQALFDVASNASGQCWALTTNCPVPGPVPTSPANRDYQPGFAGALMAKDLRLAVNALESTGVAAEMGPLASRIYDAFAAGEGAARDFSGIITDIREKSQSPGAAGGDGPAGE</sequence>
<evidence type="ECO:0000256" key="4">
    <source>
        <dbReference type="ARBA" id="ARBA00023027"/>
    </source>
</evidence>
<dbReference type="GO" id="GO:0050661">
    <property type="term" value="F:NADP binding"/>
    <property type="evidence" value="ECO:0007669"/>
    <property type="project" value="InterPro"/>
</dbReference>
<dbReference type="InterPro" id="IPR011548">
    <property type="entry name" value="HIBADH"/>
</dbReference>
<dbReference type="InterPro" id="IPR029154">
    <property type="entry name" value="HIBADH-like_NADP-bd"/>
</dbReference>
<evidence type="ECO:0000259" key="8">
    <source>
        <dbReference type="Pfam" id="PF14833"/>
    </source>
</evidence>
<accession>A0AAX3EJM6</accession>
<dbReference type="Gene3D" id="3.40.50.720">
    <property type="entry name" value="NAD(P)-binding Rossmann-like Domain"/>
    <property type="match status" value="1"/>
</dbReference>
<dbReference type="Proteomes" id="UP001163293">
    <property type="component" value="Chromosome"/>
</dbReference>
<evidence type="ECO:0000256" key="2">
    <source>
        <dbReference type="ARBA" id="ARBA00022456"/>
    </source>
</evidence>
<organism evidence="9 10">
    <name type="scientific">Paenarthrobacter ureafaciens</name>
    <dbReference type="NCBI Taxonomy" id="37931"/>
    <lineage>
        <taxon>Bacteria</taxon>
        <taxon>Bacillati</taxon>
        <taxon>Actinomycetota</taxon>
        <taxon>Actinomycetes</taxon>
        <taxon>Micrococcales</taxon>
        <taxon>Micrococcaceae</taxon>
        <taxon>Paenarthrobacter</taxon>
    </lineage>
</organism>
<dbReference type="GO" id="GO:0009083">
    <property type="term" value="P:branched-chain amino acid catabolic process"/>
    <property type="evidence" value="ECO:0007669"/>
    <property type="project" value="UniProtKB-KW"/>
</dbReference>